<keyword evidence="2" id="KW-1185">Reference proteome</keyword>
<sequence length="53" mass="6238">MPLYILSAFWKIQIYVLGSGKMDLNVIMSRSKLYIIKVERHLIKLLVKTVFLL</sequence>
<dbReference type="AlphaFoldDB" id="A0A0F0CVA6"/>
<proteinExistence type="predicted"/>
<evidence type="ECO:0000313" key="2">
    <source>
        <dbReference type="Proteomes" id="UP000033428"/>
    </source>
</evidence>
<dbReference type="EMBL" id="JYNY01000175">
    <property type="protein sequence ID" value="KJJ85360.1"/>
    <property type="molecule type" value="Genomic_DNA"/>
</dbReference>
<organism evidence="1 2">
    <name type="scientific">Candidatus Omnitrophus magneticus</name>
    <dbReference type="NCBI Taxonomy" id="1609969"/>
    <lineage>
        <taxon>Bacteria</taxon>
        <taxon>Pseudomonadati</taxon>
        <taxon>Candidatus Omnitrophota</taxon>
        <taxon>Candidatus Omnitrophus</taxon>
    </lineage>
</organism>
<accession>A0A0F0CVA6</accession>
<name>A0A0F0CVA6_9BACT</name>
<gene>
    <name evidence="1" type="ORF">OMAG_000774</name>
</gene>
<reference evidence="1 2" key="1">
    <citation type="submission" date="2015-02" db="EMBL/GenBank/DDBJ databases">
        <title>Single-cell genomics of uncultivated deep-branching MTB reveals a conserved set of magnetosome genes.</title>
        <authorList>
            <person name="Kolinko S."/>
            <person name="Richter M."/>
            <person name="Glockner F.O."/>
            <person name="Brachmann A."/>
            <person name="Schuler D."/>
        </authorList>
    </citation>
    <scope>NUCLEOTIDE SEQUENCE [LARGE SCALE GENOMIC DNA]</scope>
    <source>
        <strain evidence="1">SKK-01</strain>
    </source>
</reference>
<comment type="caution">
    <text evidence="1">The sequence shown here is derived from an EMBL/GenBank/DDBJ whole genome shotgun (WGS) entry which is preliminary data.</text>
</comment>
<evidence type="ECO:0000313" key="1">
    <source>
        <dbReference type="EMBL" id="KJJ85360.1"/>
    </source>
</evidence>
<protein>
    <submittedName>
        <fullName evidence="1">Uncharacterized protein</fullName>
    </submittedName>
</protein>
<dbReference type="Proteomes" id="UP000033428">
    <property type="component" value="Unassembled WGS sequence"/>
</dbReference>